<evidence type="ECO:0000256" key="1">
    <source>
        <dbReference type="SAM" id="MobiDB-lite"/>
    </source>
</evidence>
<feature type="compositionally biased region" description="Basic residues" evidence="1">
    <location>
        <begin position="502"/>
        <end position="511"/>
    </location>
</feature>
<name>A0A0D7BE88_9AGAR</name>
<feature type="region of interest" description="Disordered" evidence="1">
    <location>
        <begin position="573"/>
        <end position="619"/>
    </location>
</feature>
<feature type="compositionally biased region" description="Basic and acidic residues" evidence="1">
    <location>
        <begin position="514"/>
        <end position="528"/>
    </location>
</feature>
<feature type="region of interest" description="Disordered" evidence="1">
    <location>
        <begin position="489"/>
        <end position="528"/>
    </location>
</feature>
<dbReference type="PANTHER" id="PTHR11200">
    <property type="entry name" value="INOSITOL 5-PHOSPHATASE"/>
    <property type="match status" value="1"/>
</dbReference>
<dbReference type="SMART" id="SM00128">
    <property type="entry name" value="IPPc"/>
    <property type="match status" value="1"/>
</dbReference>
<protein>
    <submittedName>
        <fullName evidence="3">DNase I-like protein</fullName>
    </submittedName>
</protein>
<evidence type="ECO:0000313" key="3">
    <source>
        <dbReference type="EMBL" id="KIY68852.1"/>
    </source>
</evidence>
<reference evidence="3 4" key="1">
    <citation type="journal article" date="2015" name="Fungal Genet. Biol.">
        <title>Evolution of novel wood decay mechanisms in Agaricales revealed by the genome sequences of Fistulina hepatica and Cylindrobasidium torrendii.</title>
        <authorList>
            <person name="Floudas D."/>
            <person name="Held B.W."/>
            <person name="Riley R."/>
            <person name="Nagy L.G."/>
            <person name="Koehler G."/>
            <person name="Ransdell A.S."/>
            <person name="Younus H."/>
            <person name="Chow J."/>
            <person name="Chiniquy J."/>
            <person name="Lipzen A."/>
            <person name="Tritt A."/>
            <person name="Sun H."/>
            <person name="Haridas S."/>
            <person name="LaButti K."/>
            <person name="Ohm R.A."/>
            <person name="Kues U."/>
            <person name="Blanchette R.A."/>
            <person name="Grigoriev I.V."/>
            <person name="Minto R.E."/>
            <person name="Hibbett D.S."/>
        </authorList>
    </citation>
    <scope>NUCLEOTIDE SEQUENCE [LARGE SCALE GENOMIC DNA]</scope>
    <source>
        <strain evidence="3 4">FP15055 ss-10</strain>
    </source>
</reference>
<dbReference type="InterPro" id="IPR036691">
    <property type="entry name" value="Endo/exonu/phosph_ase_sf"/>
</dbReference>
<dbReference type="InterPro" id="IPR046985">
    <property type="entry name" value="IP5"/>
</dbReference>
<feature type="region of interest" description="Disordered" evidence="1">
    <location>
        <begin position="402"/>
        <end position="468"/>
    </location>
</feature>
<feature type="domain" description="Inositol polyphosphate-related phosphatase" evidence="2">
    <location>
        <begin position="44"/>
        <end position="450"/>
    </location>
</feature>
<dbReference type="InterPro" id="IPR000300">
    <property type="entry name" value="IPPc"/>
</dbReference>
<dbReference type="GO" id="GO:0046856">
    <property type="term" value="P:phosphatidylinositol dephosphorylation"/>
    <property type="evidence" value="ECO:0007669"/>
    <property type="project" value="InterPro"/>
</dbReference>
<dbReference type="STRING" id="1314674.A0A0D7BE88"/>
<accession>A0A0D7BE88</accession>
<dbReference type="GO" id="GO:0004439">
    <property type="term" value="F:phosphatidylinositol-4,5-bisphosphate 5-phosphatase activity"/>
    <property type="evidence" value="ECO:0007669"/>
    <property type="project" value="TreeGrafter"/>
</dbReference>
<feature type="compositionally biased region" description="Polar residues" evidence="1">
    <location>
        <begin position="589"/>
        <end position="601"/>
    </location>
</feature>
<evidence type="ECO:0000259" key="2">
    <source>
        <dbReference type="SMART" id="SM00128"/>
    </source>
</evidence>
<dbReference type="EMBL" id="KN880495">
    <property type="protein sequence ID" value="KIY68852.1"/>
    <property type="molecule type" value="Genomic_DNA"/>
</dbReference>
<dbReference type="AlphaFoldDB" id="A0A0D7BE88"/>
<feature type="compositionally biased region" description="Low complexity" evidence="1">
    <location>
        <begin position="677"/>
        <end position="691"/>
    </location>
</feature>
<sequence length="877" mass="97178">MSASRTPLVTRLHNLLPHSPHASTCDPSPIGPEMAQPPRPPAAKALKVRILTWNMHDSVPKGNIEELFGKVPFYTPPHEPPTSFPEFPNGEAHPYHLVVVAGQECPSLSGIPMGIGAGFKLLDTKDKEVIAEKDKAESIRSKKHDDVPHDALSGWTAMVEDWLSHAGACSSRRAPTPPSATPEISSPKPLSPRISLKEKKGPYQLLVKERLMGIYLAIYVHRDVRSFVEGTSRSAVTAGLIGGRVGNKGGVGISLKIHNSTFLFMNCHLAAHEGKVSHRLANLSKIKSELAVDDFLQHDDPRLMSEDLTDKFDYSFLFGDLNFRLNISRLHADWLISRADYAQALTFDQLLEIMRDTKEFDGFTEALIDFPPTFKYDVLRTLKRPKRGSRLDRWRSQERAHRLTEVEERDQDDHEGDYEGDDDDDNQGESMSVMSSAYASTHSRAATDPDEEFFDSSSPSHPTTPGSKISLSIAVNKAKAKWISIVSSPIAGQPPSPSKWLSRQHKGRQLRTKSVGDFRMESDDSETRITIEDDRANSLDGQRRLDSAIRENSTMASENSLDVGERSVDVSERSMDGNFLRPPAPPVMRSSSSKSVATTAPSEEEDYTMDSNRGVYDSSHKKRVPSWCDRILYKTTVEPEPDGGALYGDNTSRSRSRVGQFFFNALRPLRIRRESYSSTTTGNTSLVTTSTISHDSPLPSPDTQPLGAPFSRFVYPPVNSKQVPSIHTGLSIESSHDDDMAATINQTSDDGALLKRSSSMGSSRSAHRSPPSRRASLTYERSAPIADPTGGGSSTRDFFQAHPRWRFLMNPFSSSSGVPVESPTATLTPPALPEREIVRRKGDIVCLEYRTLDDRQMRNLEGRSDHRPVIGTYAVYV</sequence>
<feature type="region of interest" description="Disordered" evidence="1">
    <location>
        <begin position="746"/>
        <end position="796"/>
    </location>
</feature>
<evidence type="ECO:0000313" key="4">
    <source>
        <dbReference type="Proteomes" id="UP000054007"/>
    </source>
</evidence>
<dbReference type="OrthoDB" id="405996at2759"/>
<proteinExistence type="predicted"/>
<dbReference type="Pfam" id="PF22669">
    <property type="entry name" value="Exo_endo_phos2"/>
    <property type="match status" value="2"/>
</dbReference>
<feature type="compositionally biased region" description="Low complexity" evidence="1">
    <location>
        <begin position="456"/>
        <end position="467"/>
    </location>
</feature>
<dbReference type="Proteomes" id="UP000054007">
    <property type="component" value="Unassembled WGS sequence"/>
</dbReference>
<dbReference type="Gene3D" id="3.60.10.10">
    <property type="entry name" value="Endonuclease/exonuclease/phosphatase"/>
    <property type="match status" value="2"/>
</dbReference>
<dbReference type="SUPFAM" id="SSF56219">
    <property type="entry name" value="DNase I-like"/>
    <property type="match status" value="1"/>
</dbReference>
<feature type="compositionally biased region" description="Polar residues" evidence="1">
    <location>
        <begin position="430"/>
        <end position="444"/>
    </location>
</feature>
<feature type="region of interest" description="Disordered" evidence="1">
    <location>
        <begin position="676"/>
        <end position="708"/>
    </location>
</feature>
<keyword evidence="4" id="KW-1185">Reference proteome</keyword>
<feature type="compositionally biased region" description="Acidic residues" evidence="1">
    <location>
        <begin position="407"/>
        <end position="427"/>
    </location>
</feature>
<feature type="region of interest" description="Disordered" evidence="1">
    <location>
        <begin position="168"/>
        <end position="193"/>
    </location>
</feature>
<gene>
    <name evidence="3" type="ORF">CYLTODRAFT_489472</name>
</gene>
<dbReference type="PANTHER" id="PTHR11200:SF275">
    <property type="entry name" value="LD06095P"/>
    <property type="match status" value="1"/>
</dbReference>
<organism evidence="3 4">
    <name type="scientific">Cylindrobasidium torrendii FP15055 ss-10</name>
    <dbReference type="NCBI Taxonomy" id="1314674"/>
    <lineage>
        <taxon>Eukaryota</taxon>
        <taxon>Fungi</taxon>
        <taxon>Dikarya</taxon>
        <taxon>Basidiomycota</taxon>
        <taxon>Agaricomycotina</taxon>
        <taxon>Agaricomycetes</taxon>
        <taxon>Agaricomycetidae</taxon>
        <taxon>Agaricales</taxon>
        <taxon>Marasmiineae</taxon>
        <taxon>Physalacriaceae</taxon>
        <taxon>Cylindrobasidium</taxon>
    </lineage>
</organism>